<reference evidence="5" key="1">
    <citation type="submission" date="2023-10" db="EMBL/GenBank/DDBJ databases">
        <authorList>
            <person name="Chen Y."/>
            <person name="Shah S."/>
            <person name="Dougan E. K."/>
            <person name="Thang M."/>
            <person name="Chan C."/>
        </authorList>
    </citation>
    <scope>NUCLEOTIDE SEQUENCE [LARGE SCALE GENOMIC DNA]</scope>
</reference>
<keyword evidence="6" id="KW-1185">Reference proteome</keyword>
<evidence type="ECO:0000313" key="5">
    <source>
        <dbReference type="EMBL" id="CAK0888386.1"/>
    </source>
</evidence>
<dbReference type="Proteomes" id="UP001189429">
    <property type="component" value="Unassembled WGS sequence"/>
</dbReference>
<dbReference type="PANTHER" id="PTHR46109:SF1">
    <property type="entry name" value="PROTEIN LIN-28 HOMOLOG"/>
    <property type="match status" value="1"/>
</dbReference>
<dbReference type="PROSITE" id="PS51857">
    <property type="entry name" value="CSD_2"/>
    <property type="match status" value="1"/>
</dbReference>
<dbReference type="InterPro" id="IPR012340">
    <property type="entry name" value="NA-bd_OB-fold"/>
</dbReference>
<evidence type="ECO:0000313" key="6">
    <source>
        <dbReference type="Proteomes" id="UP001189429"/>
    </source>
</evidence>
<name>A0ABN9WNZ9_9DINO</name>
<accession>A0ABN9WNZ9</accession>
<feature type="region of interest" description="Disordered" evidence="3">
    <location>
        <begin position="1"/>
        <end position="37"/>
    </location>
</feature>
<evidence type="ECO:0000256" key="3">
    <source>
        <dbReference type="SAM" id="MobiDB-lite"/>
    </source>
</evidence>
<dbReference type="Gene3D" id="2.40.50.140">
    <property type="entry name" value="Nucleic acid-binding proteins"/>
    <property type="match status" value="1"/>
</dbReference>
<keyword evidence="2" id="KW-0963">Cytoplasm</keyword>
<gene>
    <name evidence="5" type="ORF">PCOR1329_LOCUS69189</name>
</gene>
<protein>
    <recommendedName>
        <fullName evidence="4">CSD domain-containing protein</fullName>
    </recommendedName>
</protein>
<dbReference type="Pfam" id="PF00313">
    <property type="entry name" value="CSD"/>
    <property type="match status" value="1"/>
</dbReference>
<dbReference type="InterPro" id="IPR002059">
    <property type="entry name" value="CSP_DNA-bd"/>
</dbReference>
<evidence type="ECO:0000256" key="1">
    <source>
        <dbReference type="ARBA" id="ARBA00004496"/>
    </source>
</evidence>
<organism evidence="5 6">
    <name type="scientific">Prorocentrum cordatum</name>
    <dbReference type="NCBI Taxonomy" id="2364126"/>
    <lineage>
        <taxon>Eukaryota</taxon>
        <taxon>Sar</taxon>
        <taxon>Alveolata</taxon>
        <taxon>Dinophyceae</taxon>
        <taxon>Prorocentrales</taxon>
        <taxon>Prorocentraceae</taxon>
        <taxon>Prorocentrum</taxon>
    </lineage>
</organism>
<proteinExistence type="predicted"/>
<evidence type="ECO:0000256" key="2">
    <source>
        <dbReference type="ARBA" id="ARBA00022490"/>
    </source>
</evidence>
<comment type="subcellular location">
    <subcellularLocation>
        <location evidence="1">Cytoplasm</location>
    </subcellularLocation>
</comment>
<dbReference type="PANTHER" id="PTHR46109">
    <property type="entry name" value="PROTEIN LIN-28"/>
    <property type="match status" value="1"/>
</dbReference>
<dbReference type="SUPFAM" id="SSF50249">
    <property type="entry name" value="Nucleic acid-binding proteins"/>
    <property type="match status" value="1"/>
</dbReference>
<dbReference type="InterPro" id="IPR051373">
    <property type="entry name" value="Lin-28_RNA-binding"/>
</dbReference>
<evidence type="ECO:0000259" key="4">
    <source>
        <dbReference type="PROSITE" id="PS51857"/>
    </source>
</evidence>
<comment type="caution">
    <text evidence="5">The sequence shown here is derived from an EMBL/GenBank/DDBJ whole genome shotgun (WGS) entry which is preliminary data.</text>
</comment>
<dbReference type="EMBL" id="CAUYUJ010019065">
    <property type="protein sequence ID" value="CAK0888386.1"/>
    <property type="molecule type" value="Genomic_DNA"/>
</dbReference>
<feature type="domain" description="CSD" evidence="4">
    <location>
        <begin position="87"/>
        <end position="161"/>
    </location>
</feature>
<sequence length="393" mass="43534">MVPWGGAPVQKPWLKQNQRPQYSPPQWRGGPPAPYGGKGGFGGKGGLAYGGAMYGGDGYGFAPPQQRRARAPPPRMPEHLQINATMRYTGVVAFYHKWKGYGFIEVSQKGVVPKDQIFCHWRQINSDDRFPFLVKGLEVEFNITPWMERGIKTVRAKDVTMPGGMNIGLQDDLDAQEKSFIGGQHLRYTGTLKFFSPKLGFGFVVMDQGYDVDPSVPMEMRVETAEVNAGGRQPVHMDNIPVEFGIWRTQRGLYKVYNMTLPGGHPLTQDALENRISMGTTLFRGSVGIWNWRQGWGFIRADPAVDLPPRVLAKLAQQVAAARARGRVITEEKMLYFRKPDCWPGVYIRQGSEVEFQLYVDDKGAGACEVHEAQPVFPTAGANFAAGVPAAAG</sequence>